<sequence length="90" mass="9750">MYDPNPGGLELFKDLECAISELSRLIRQSLTKFSLHTYKNDASFDNPMSKNDASLSALTADADAGGDIAGGGDFDRLAAFKRSIQDVLFC</sequence>
<evidence type="ECO:0000313" key="1">
    <source>
        <dbReference type="EMBL" id="GBP86349.1"/>
    </source>
</evidence>
<protein>
    <submittedName>
        <fullName evidence="1">Uncharacterized protein</fullName>
    </submittedName>
</protein>
<organism evidence="1 2">
    <name type="scientific">Eumeta variegata</name>
    <name type="common">Bagworm moth</name>
    <name type="synonym">Eumeta japonica</name>
    <dbReference type="NCBI Taxonomy" id="151549"/>
    <lineage>
        <taxon>Eukaryota</taxon>
        <taxon>Metazoa</taxon>
        <taxon>Ecdysozoa</taxon>
        <taxon>Arthropoda</taxon>
        <taxon>Hexapoda</taxon>
        <taxon>Insecta</taxon>
        <taxon>Pterygota</taxon>
        <taxon>Neoptera</taxon>
        <taxon>Endopterygota</taxon>
        <taxon>Lepidoptera</taxon>
        <taxon>Glossata</taxon>
        <taxon>Ditrysia</taxon>
        <taxon>Tineoidea</taxon>
        <taxon>Psychidae</taxon>
        <taxon>Oiketicinae</taxon>
        <taxon>Eumeta</taxon>
    </lineage>
</organism>
<dbReference type="AlphaFoldDB" id="A0A4C1ZHF7"/>
<gene>
    <name evidence="1" type="ORF">EVAR_55276_1</name>
</gene>
<evidence type="ECO:0000313" key="2">
    <source>
        <dbReference type="Proteomes" id="UP000299102"/>
    </source>
</evidence>
<dbReference type="EMBL" id="BGZK01001789">
    <property type="protein sequence ID" value="GBP86349.1"/>
    <property type="molecule type" value="Genomic_DNA"/>
</dbReference>
<dbReference type="Proteomes" id="UP000299102">
    <property type="component" value="Unassembled WGS sequence"/>
</dbReference>
<accession>A0A4C1ZHF7</accession>
<keyword evidence="2" id="KW-1185">Reference proteome</keyword>
<comment type="caution">
    <text evidence="1">The sequence shown here is derived from an EMBL/GenBank/DDBJ whole genome shotgun (WGS) entry which is preliminary data.</text>
</comment>
<reference evidence="1 2" key="1">
    <citation type="journal article" date="2019" name="Commun. Biol.">
        <title>The bagworm genome reveals a unique fibroin gene that provides high tensile strength.</title>
        <authorList>
            <person name="Kono N."/>
            <person name="Nakamura H."/>
            <person name="Ohtoshi R."/>
            <person name="Tomita M."/>
            <person name="Numata K."/>
            <person name="Arakawa K."/>
        </authorList>
    </citation>
    <scope>NUCLEOTIDE SEQUENCE [LARGE SCALE GENOMIC DNA]</scope>
</reference>
<name>A0A4C1ZHF7_EUMVA</name>
<proteinExistence type="predicted"/>